<dbReference type="AlphaFoldDB" id="A0A177Y7M0"/>
<reference evidence="2 3" key="1">
    <citation type="submission" date="2016-03" db="EMBL/GenBank/DDBJ databases">
        <title>Genome sequence of Rhodococcus kyotonensis KB10.</title>
        <authorList>
            <person name="Jeong H."/>
            <person name="Hong C.E."/>
            <person name="Jo S.H."/>
            <person name="Park J.M."/>
        </authorList>
    </citation>
    <scope>NUCLEOTIDE SEQUENCE [LARGE SCALE GENOMIC DNA]</scope>
    <source>
        <strain evidence="2 3">KB10</strain>
    </source>
</reference>
<sequence length="391" mass="43095">MENPFTPDAGAQPGMLVGREGYRTAFTTLLDGLERGHPRQSQWVTGLRGMGKTVLLREFAQIARRRRWTVVDTGAVRRDDLGFRRQFTFEFRSALFSLAPRSRWSGETEAAARALGSFASPLGENSPLTAHWDLTAPGSADTGDLAADVTAVLLALGEAAHEHRTGVVFVVDEMHHLTVRQLGALVDGLHRTYLRELPITLVGAGIPRSDALMPETQVRAKRLFDFVELEALSSAETADLLRTHQEWDDDAIAWAVERTGGVPALVQSLGYVLWQRAGASAVVGAAAETAYVEHVDHRYFGAMLARATELELAYLRAVVDATEETETARLLERTAHRCHSTRSDLVDKGMIYLRDDGTAAFTAPAFADYLTRAMPTLVVPAQKSRRRRYDP</sequence>
<dbReference type="RefSeq" id="WP_068430737.1">
    <property type="nucleotide sequence ID" value="NZ_LVHI01000038.1"/>
</dbReference>
<name>A0A177Y7M0_9NOCA</name>
<accession>A0A177Y7M0</accession>
<proteinExistence type="predicted"/>
<evidence type="ECO:0000313" key="3">
    <source>
        <dbReference type="Proteomes" id="UP000077519"/>
    </source>
</evidence>
<feature type="domain" description="Orc1-like AAA ATPase" evidence="1">
    <location>
        <begin position="16"/>
        <end position="184"/>
    </location>
</feature>
<dbReference type="SUPFAM" id="SSF52540">
    <property type="entry name" value="P-loop containing nucleoside triphosphate hydrolases"/>
    <property type="match status" value="1"/>
</dbReference>
<dbReference type="InterPro" id="IPR027417">
    <property type="entry name" value="P-loop_NTPase"/>
</dbReference>
<dbReference type="InterPro" id="IPR041664">
    <property type="entry name" value="AAA_16"/>
</dbReference>
<dbReference type="EMBL" id="LVHI01000038">
    <property type="protein sequence ID" value="OAK51516.1"/>
    <property type="molecule type" value="Genomic_DNA"/>
</dbReference>
<gene>
    <name evidence="2" type="ORF">A3K89_11300</name>
</gene>
<organism evidence="2 3">
    <name type="scientific">Rhodococcoides kyotonense</name>
    <dbReference type="NCBI Taxonomy" id="398843"/>
    <lineage>
        <taxon>Bacteria</taxon>
        <taxon>Bacillati</taxon>
        <taxon>Actinomycetota</taxon>
        <taxon>Actinomycetes</taxon>
        <taxon>Mycobacteriales</taxon>
        <taxon>Nocardiaceae</taxon>
        <taxon>Rhodococcoides</taxon>
    </lineage>
</organism>
<evidence type="ECO:0000259" key="1">
    <source>
        <dbReference type="Pfam" id="PF13191"/>
    </source>
</evidence>
<dbReference type="Pfam" id="PF13191">
    <property type="entry name" value="AAA_16"/>
    <property type="match status" value="1"/>
</dbReference>
<comment type="caution">
    <text evidence="2">The sequence shown here is derived from an EMBL/GenBank/DDBJ whole genome shotgun (WGS) entry which is preliminary data.</text>
</comment>
<evidence type="ECO:0000313" key="2">
    <source>
        <dbReference type="EMBL" id="OAK51516.1"/>
    </source>
</evidence>
<protein>
    <recommendedName>
        <fullName evidence="1">Orc1-like AAA ATPase domain-containing protein</fullName>
    </recommendedName>
</protein>
<dbReference type="Gene3D" id="3.40.50.300">
    <property type="entry name" value="P-loop containing nucleotide triphosphate hydrolases"/>
    <property type="match status" value="1"/>
</dbReference>
<keyword evidence="3" id="KW-1185">Reference proteome</keyword>
<dbReference type="Proteomes" id="UP000077519">
    <property type="component" value="Unassembled WGS sequence"/>
</dbReference>